<dbReference type="FunFam" id="1.20.1000.10:FF:000001">
    <property type="entry name" value="Guanylate binding protein 1"/>
    <property type="match status" value="1"/>
</dbReference>
<dbReference type="InterPro" id="IPR003191">
    <property type="entry name" value="Guanylate-bd/ATL_C"/>
</dbReference>
<evidence type="ECO:0000256" key="6">
    <source>
        <dbReference type="PROSITE-ProRule" id="PRU01052"/>
    </source>
</evidence>
<evidence type="ECO:0000259" key="8">
    <source>
        <dbReference type="PROSITE" id="PS51715"/>
    </source>
</evidence>
<keyword evidence="10" id="KW-1185">Reference proteome</keyword>
<comment type="similarity">
    <text evidence="6">Belongs to the TRAFAC class dynamin-like GTPase superfamily. GB1/RHD3 GTPase family.</text>
</comment>
<accession>L9LD81</accession>
<dbReference type="GO" id="GO:0003924">
    <property type="term" value="F:GTPase activity"/>
    <property type="evidence" value="ECO:0007669"/>
    <property type="project" value="InterPro"/>
</dbReference>
<dbReference type="InParanoid" id="L9LD81"/>
<proteinExistence type="inferred from homology"/>
<feature type="domain" description="GB1/RHD3-type G" evidence="8">
    <location>
        <begin position="35"/>
        <end position="286"/>
    </location>
</feature>
<protein>
    <submittedName>
        <fullName evidence="9">Interferon-induced guanylate-binding protein 2</fullName>
    </submittedName>
</protein>
<evidence type="ECO:0000256" key="3">
    <source>
        <dbReference type="ARBA" id="ARBA00022801"/>
    </source>
</evidence>
<dbReference type="CDD" id="cd16269">
    <property type="entry name" value="GBP_C"/>
    <property type="match status" value="1"/>
</dbReference>
<dbReference type="InterPro" id="IPR030386">
    <property type="entry name" value="G_GB1_RHD3_dom"/>
</dbReference>
<dbReference type="Gene3D" id="3.40.50.300">
    <property type="entry name" value="P-loop containing nucleotide triphosphate hydrolases"/>
    <property type="match status" value="1"/>
</dbReference>
<dbReference type="GO" id="GO:0045087">
    <property type="term" value="P:innate immune response"/>
    <property type="evidence" value="ECO:0007669"/>
    <property type="project" value="UniProtKB-KW"/>
</dbReference>
<dbReference type="eggNOG" id="KOG2037">
    <property type="taxonomic scope" value="Eukaryota"/>
</dbReference>
<dbReference type="PROSITE" id="PS51715">
    <property type="entry name" value="G_GB1_RHD3"/>
    <property type="match status" value="1"/>
</dbReference>
<dbReference type="InterPro" id="IPR036543">
    <property type="entry name" value="Guanylate-bd_C_sf"/>
</dbReference>
<evidence type="ECO:0000256" key="5">
    <source>
        <dbReference type="ARBA" id="ARBA00023134"/>
    </source>
</evidence>
<keyword evidence="3" id="KW-0378">Hydrolase</keyword>
<evidence type="ECO:0000256" key="7">
    <source>
        <dbReference type="SAM" id="Coils"/>
    </source>
</evidence>
<dbReference type="FunCoup" id="L9LD81">
    <property type="interactions" value="499"/>
</dbReference>
<feature type="coiled-coil region" evidence="7">
    <location>
        <begin position="529"/>
        <end position="582"/>
    </location>
</feature>
<dbReference type="InterPro" id="IPR037684">
    <property type="entry name" value="GBP_C"/>
</dbReference>
<dbReference type="InterPro" id="IPR027417">
    <property type="entry name" value="P-loop_NTPase"/>
</dbReference>
<dbReference type="SUPFAM" id="SSF48340">
    <property type="entry name" value="Interferon-induced guanylate-binding protein 1 (GBP1), C-terminal domain"/>
    <property type="match status" value="1"/>
</dbReference>
<keyword evidence="5" id="KW-0342">GTP-binding</keyword>
<dbReference type="Pfam" id="PF02841">
    <property type="entry name" value="GBP_C"/>
    <property type="match status" value="1"/>
</dbReference>
<keyword evidence="4" id="KW-0391">Immunity</keyword>
<dbReference type="Gene3D" id="1.20.1000.10">
    <property type="entry name" value="Guanylate-binding protein, C-terminal domain"/>
    <property type="match status" value="1"/>
</dbReference>
<evidence type="ECO:0000256" key="4">
    <source>
        <dbReference type="ARBA" id="ARBA00022859"/>
    </source>
</evidence>
<dbReference type="PANTHER" id="PTHR10751">
    <property type="entry name" value="GUANYLATE BINDING PROTEIN"/>
    <property type="match status" value="1"/>
</dbReference>
<dbReference type="GO" id="GO:0005525">
    <property type="term" value="F:GTP binding"/>
    <property type="evidence" value="ECO:0007669"/>
    <property type="project" value="UniProtKB-KW"/>
</dbReference>
<name>L9LD81_TUPCH</name>
<evidence type="ECO:0000313" key="9">
    <source>
        <dbReference type="EMBL" id="ELW72649.1"/>
    </source>
</evidence>
<evidence type="ECO:0000313" key="10">
    <source>
        <dbReference type="Proteomes" id="UP000011518"/>
    </source>
</evidence>
<dbReference type="SUPFAM" id="SSF52540">
    <property type="entry name" value="P-loop containing nucleoside triphosphate hydrolases"/>
    <property type="match status" value="1"/>
</dbReference>
<dbReference type="FunFam" id="3.40.50.300:FF:000422">
    <property type="entry name" value="Guanylate-binding protein 1"/>
    <property type="match status" value="1"/>
</dbReference>
<dbReference type="CDD" id="cd01851">
    <property type="entry name" value="GBP"/>
    <property type="match status" value="1"/>
</dbReference>
<keyword evidence="2" id="KW-0547">Nucleotide-binding</keyword>
<dbReference type="EMBL" id="KB320400">
    <property type="protein sequence ID" value="ELW72649.1"/>
    <property type="molecule type" value="Genomic_DNA"/>
</dbReference>
<reference evidence="10" key="1">
    <citation type="submission" date="2012-07" db="EMBL/GenBank/DDBJ databases">
        <title>Genome of the Chinese tree shrew, a rising model animal genetically related to primates.</title>
        <authorList>
            <person name="Zhang G."/>
            <person name="Fan Y."/>
            <person name="Yao Y."/>
            <person name="Huang Z."/>
        </authorList>
    </citation>
    <scope>NUCLEOTIDE SEQUENCE [LARGE SCALE GENOMIC DNA]</scope>
</reference>
<reference evidence="10" key="2">
    <citation type="journal article" date="2013" name="Nat. Commun.">
        <title>Genome of the Chinese tree shrew.</title>
        <authorList>
            <person name="Fan Y."/>
            <person name="Huang Z.Y."/>
            <person name="Cao C.C."/>
            <person name="Chen C.S."/>
            <person name="Chen Y.X."/>
            <person name="Fan D.D."/>
            <person name="He J."/>
            <person name="Hou H.L."/>
            <person name="Hu L."/>
            <person name="Hu X.T."/>
            <person name="Jiang X.T."/>
            <person name="Lai R."/>
            <person name="Lang Y.S."/>
            <person name="Liang B."/>
            <person name="Liao S.G."/>
            <person name="Mu D."/>
            <person name="Ma Y.Y."/>
            <person name="Niu Y.Y."/>
            <person name="Sun X.Q."/>
            <person name="Xia J.Q."/>
            <person name="Xiao J."/>
            <person name="Xiong Z.Q."/>
            <person name="Xu L."/>
            <person name="Yang L."/>
            <person name="Zhang Y."/>
            <person name="Zhao W."/>
            <person name="Zhao X.D."/>
            <person name="Zheng Y.T."/>
            <person name="Zhou J.M."/>
            <person name="Zhu Y.B."/>
            <person name="Zhang G.J."/>
            <person name="Wang J."/>
            <person name="Yao Y.G."/>
        </authorList>
    </citation>
    <scope>NUCLEOTIDE SEQUENCE [LARGE SCALE GENOMIC DNA]</scope>
</reference>
<dbReference type="Pfam" id="PF02263">
    <property type="entry name" value="GBP"/>
    <property type="match status" value="1"/>
</dbReference>
<dbReference type="InterPro" id="IPR015894">
    <property type="entry name" value="Guanylate-bd_N"/>
</dbReference>
<dbReference type="Proteomes" id="UP000011518">
    <property type="component" value="Unassembled WGS sequence"/>
</dbReference>
<evidence type="ECO:0000256" key="1">
    <source>
        <dbReference type="ARBA" id="ARBA00022588"/>
    </source>
</evidence>
<gene>
    <name evidence="9" type="ORF">TREES_T100001427</name>
</gene>
<keyword evidence="7" id="KW-0175">Coiled coil</keyword>
<dbReference type="AlphaFoldDB" id="L9LD81"/>
<evidence type="ECO:0000256" key="2">
    <source>
        <dbReference type="ARBA" id="ARBA00022741"/>
    </source>
</evidence>
<sequence>MASADFMPGPVCLIENTEGQLVANQDALNILSAITQPVVVVAIAGSSRTGKSYLMNRLAGEKEGERAGWEKRGGFSLGSTMQSHTKGIWMWCMPHPKKPNHTLVLLDTEGLGDVEKGDNQNDSWIFALAILLSSTFVYNNTGTIDQQAMDKLHYVTELSDQIRAKSSPNDSKVDDSDNFVSFFPVFVWTLRDFCLDLEVNGQPITADEYLERSLKLKQETDPKSKSFNEARLCIQKFFPKTKCFVFDRPTQRKYLKHLGQLQDKDLNPEFTEQVAEFCSYILSQSSAKTISGGITVNGPRLRSLVQTFVNSISSGDLPCMENAVLAMAEKQNSAAVQKAIAHYDQQMGQKVQLPTETVQELLDLHMASEREAIKIFMKNAFKDVDHSFQKLLRDQLEAKRDDFYNQNMKVSSDCCKALLQDIFGPLEEDVKQGTFSKPGGYHLFIQKIKELKEKYYQVPKKGIQAEEMLIEYLQSKEDLAVGLVQNDQSLTEKEKEIEVQCIKSESAEAANKMLLETKKKNEEMIKHKDKSFQEHLKQLTERMEKEKAQLMAEQQRILDLKLKEQTQILEEIGKRMNELHRDLRYSRRMYKSTCNIL</sequence>
<keyword evidence="1" id="KW-0399">Innate immunity</keyword>
<organism evidence="9 10">
    <name type="scientific">Tupaia chinensis</name>
    <name type="common">Chinese tree shrew</name>
    <name type="synonym">Tupaia belangeri chinensis</name>
    <dbReference type="NCBI Taxonomy" id="246437"/>
    <lineage>
        <taxon>Eukaryota</taxon>
        <taxon>Metazoa</taxon>
        <taxon>Chordata</taxon>
        <taxon>Craniata</taxon>
        <taxon>Vertebrata</taxon>
        <taxon>Euteleostomi</taxon>
        <taxon>Mammalia</taxon>
        <taxon>Eutheria</taxon>
        <taxon>Euarchontoglires</taxon>
        <taxon>Scandentia</taxon>
        <taxon>Tupaiidae</taxon>
        <taxon>Tupaia</taxon>
    </lineage>
</organism>